<keyword evidence="6" id="KW-0505">Motor protein</keyword>
<name>A0A2T9Z6Y9_9FUNG</name>
<evidence type="ECO:0000256" key="4">
    <source>
        <dbReference type="ARBA" id="ARBA00022840"/>
    </source>
</evidence>
<dbReference type="GO" id="GO:0005737">
    <property type="term" value="C:cytoplasm"/>
    <property type="evidence" value="ECO:0007669"/>
    <property type="project" value="UniProtKB-SubCell"/>
</dbReference>
<dbReference type="PANTHER" id="PTHR47969">
    <property type="entry name" value="CHROMOSOME-ASSOCIATED KINESIN KIF4A-RELATED"/>
    <property type="match status" value="1"/>
</dbReference>
<keyword evidence="3 6" id="KW-0547">Nucleotide-binding</keyword>
<dbReference type="GO" id="GO:0051231">
    <property type="term" value="P:spindle elongation"/>
    <property type="evidence" value="ECO:0007669"/>
    <property type="project" value="TreeGrafter"/>
</dbReference>
<feature type="domain" description="Kinesin motor" evidence="9">
    <location>
        <begin position="40"/>
        <end position="391"/>
    </location>
</feature>
<dbReference type="OrthoDB" id="3176171at2759"/>
<dbReference type="SMART" id="SM00129">
    <property type="entry name" value="KISc"/>
    <property type="match status" value="1"/>
</dbReference>
<dbReference type="GO" id="GO:0007018">
    <property type="term" value="P:microtubule-based movement"/>
    <property type="evidence" value="ECO:0007669"/>
    <property type="project" value="InterPro"/>
</dbReference>
<comment type="similarity">
    <text evidence="6">Belongs to the TRAFAC class myosin-kinesin ATPase superfamily. Kinesin family.</text>
</comment>
<dbReference type="Pfam" id="PF00225">
    <property type="entry name" value="Kinesin"/>
    <property type="match status" value="1"/>
</dbReference>
<sequence length="1865" mass="210253">MASIAQLSEPLGLDSSNFIYQNLPMLSNSSESSGSSVSMKVQVAVRIKPDLSQSSFSNLPWKQNPLNILDTIQTEKKVHILGEHGHVNGVPRVFKFDHIFDPDSSQARVYASSVSNLTSRFLEGYNVTVMAYGQTSSGKSYTMGTTGDSRNKGVVEFALDDIFHNSASSSQSSDTDIKREFAISFVELYNEELIDLISDINSIHNRPSIQIREDTKGRIIWSGATEKKINSTREAIDLLLHGSSIRQTGSTSMNAQSSRSHAIYTVIQTQTQIKNGIEMRSISKFHFVDLAGSERLKKTKATGERAKEGISINSGLLALGNVISALSLIQNKPKAGRNIFVPYRVSKLTRLLQDSLGGSAYTLMIACVSISKTDVMETLDTLRYAAKASSIKNSGTNNWESIDSSLHSQILVLKQEVSRLQDELRTKTNLENTHALNGQSLSLSPANSAQQEKLQKSLQGLQLELETSNQAYSDLLSRFNELCDEIEENSIYPTKILKSSHHTSNLPTLHSDANDLSADLNSKNTFTKYNDSLILNSLPSEKFATPSNLMLSNNRTISLLNSLNSEKRYSRIPIPRENKAFPSQTSTKSDMDITAKLTADLNNHSIQNITPDFPGLTSKSSLYSLSDNDDLSEHFDNIDNSNINDQSETFSFHNSGVQDIIADYERMIRDLEIELSEKSDELLSKKTQLELKATKLEFSDQMNKSLTAQIQSLKIQLVENAKSALETSNSYSDLKNEIEILEKENLNLMELNQAQELLLKDFELKSSSKSDRQVMTDNTYELELQALNTAKQLEIQKINEQNEKIISELHRDYQSKIDQIEQSHSNELFGLHKKHENEIDELHFQYAIKTNNIAESNLNKTISSHRNTHSDNINAFALPNPSSPTDSSFWDTNQLVPNSEFSSQHSSFNKLNGHEPFVPTSSLSAKDVCFDGLYNPQGLSNQDSNNLYKQKTKVLLRYFQNELFNCINSLKQYESITKLGLRSRYSNTQSRLSLSLTNFSDDTAVVGYDNRHRRISIINQLSQNGRKLVFSREFHGCHGSSTLSPDDGDLLGFTQRSHLRLKPLALLRKKRNTKQLYNLNVISNKSSSTAFKPNSPKNYFCKSFKNFADSSLFANAFVDSEIPLSSFDQFVDFDLLHSIDTSPTKTVFESHFTDNKNAVQPHETFTKFSELSDLLRKSIEGSETLRKKSANLRINRLYAESLASFFPIEISDDISMQDLINSYNNLLIQRDRESIFNQSLVNVNSYLTRALENFEAYSLSLIAHYNSLSKRQSIQEESMNKGASKPQHHLNGDNNLLESEHSEKAVPDNSSFTQKNSPHKSYRLESVKNTSKTSFSEFSDSEPSNEIMKRHLKMLDGKKNPRNLEFGDSTSTSQDIIDERDKLIEQISSYKILLKEQHSRILRQEKTIVSLFDRTEPPETNETRFNTTGWRQNRGLLSLTSVQNLRTKHSLDSFGSYVTQSKRNISGSESASKIRNTTLKRQSLKNLFLQANANSMEPGEHRKNSTNSKSKLSAADMNRISQNRKNSNNGAKNKNNFNSSLTSGKPRDRFEVPNTDLKATNKLIDIDDPSTMLSLQNSSDFDKNNLVFSGLDVNSILSSENLCLVDESFESINKQAMQKGTEKMNYSHGNKNQPVESYGVNDLNLSDALDRTSLSIEEFNSLGSQFNGTSDPQSAGDIDQVHKRNMDTAFSANPDSLDLDANYNSNILKDGYTFGESSCSTGQNLKEIEKRILTLQNELEKTEEQLQLSVLEIERRDSIIVKLESELNTHKLLINTLETNLTNCEMQISEHKEDSSRYANELLRSKSECKTLHEQIKQLSFRLEESKKAATQISHDRDIWKARYQDIRDGSEQNESNKKSSFLCF</sequence>
<protein>
    <recommendedName>
        <fullName evidence="9">Kinesin motor domain-containing protein</fullName>
    </recommendedName>
</protein>
<feature type="region of interest" description="Disordered" evidence="8">
    <location>
        <begin position="1273"/>
        <end position="1342"/>
    </location>
</feature>
<evidence type="ECO:0000313" key="10">
    <source>
        <dbReference type="EMBL" id="PVV00356.1"/>
    </source>
</evidence>
<dbReference type="Proteomes" id="UP000245609">
    <property type="component" value="Unassembled WGS sequence"/>
</dbReference>
<dbReference type="PROSITE" id="PS00411">
    <property type="entry name" value="KINESIN_MOTOR_1"/>
    <property type="match status" value="1"/>
</dbReference>
<evidence type="ECO:0000256" key="6">
    <source>
        <dbReference type="PROSITE-ProRule" id="PRU00283"/>
    </source>
</evidence>
<feature type="coiled-coil region" evidence="7">
    <location>
        <begin position="1725"/>
        <end position="1794"/>
    </location>
</feature>
<dbReference type="InterPro" id="IPR019821">
    <property type="entry name" value="Kinesin_motor_CS"/>
</dbReference>
<comment type="caution">
    <text evidence="10">The sequence shown here is derived from an EMBL/GenBank/DDBJ whole genome shotgun (WGS) entry which is preliminary data.</text>
</comment>
<dbReference type="PANTHER" id="PTHR47969:SF15">
    <property type="entry name" value="CHROMOSOME-ASSOCIATED KINESIN KIF4A-RELATED"/>
    <property type="match status" value="1"/>
</dbReference>
<proteinExistence type="inferred from homology"/>
<dbReference type="GO" id="GO:0008017">
    <property type="term" value="F:microtubule binding"/>
    <property type="evidence" value="ECO:0007669"/>
    <property type="project" value="InterPro"/>
</dbReference>
<dbReference type="InterPro" id="IPR027640">
    <property type="entry name" value="Kinesin-like_fam"/>
</dbReference>
<dbReference type="SUPFAM" id="SSF52540">
    <property type="entry name" value="P-loop containing nucleoside triphosphate hydrolases"/>
    <property type="match status" value="1"/>
</dbReference>
<dbReference type="EMBL" id="MBFS01002065">
    <property type="protein sequence ID" value="PVV00356.1"/>
    <property type="molecule type" value="Genomic_DNA"/>
</dbReference>
<feature type="region of interest" description="Disordered" evidence="8">
    <location>
        <begin position="431"/>
        <end position="455"/>
    </location>
</feature>
<dbReference type="GO" id="GO:0003777">
    <property type="term" value="F:microtubule motor activity"/>
    <property type="evidence" value="ECO:0007669"/>
    <property type="project" value="InterPro"/>
</dbReference>
<evidence type="ECO:0000256" key="8">
    <source>
        <dbReference type="SAM" id="MobiDB-lite"/>
    </source>
</evidence>
<dbReference type="STRING" id="133381.A0A2T9Z6Y9"/>
<reference evidence="10 11" key="1">
    <citation type="journal article" date="2018" name="MBio">
        <title>Comparative Genomics Reveals the Core Gene Toolbox for the Fungus-Insect Symbiosis.</title>
        <authorList>
            <person name="Wang Y."/>
            <person name="Stata M."/>
            <person name="Wang W."/>
            <person name="Stajich J.E."/>
            <person name="White M.M."/>
            <person name="Moncalvo J.M."/>
        </authorList>
    </citation>
    <scope>NUCLEOTIDE SEQUENCE [LARGE SCALE GENOMIC DNA]</scope>
    <source>
        <strain evidence="10 11">SC-DP-2</strain>
    </source>
</reference>
<organism evidence="10 11">
    <name type="scientific">Smittium megazygosporum</name>
    <dbReference type="NCBI Taxonomy" id="133381"/>
    <lineage>
        <taxon>Eukaryota</taxon>
        <taxon>Fungi</taxon>
        <taxon>Fungi incertae sedis</taxon>
        <taxon>Zoopagomycota</taxon>
        <taxon>Kickxellomycotina</taxon>
        <taxon>Harpellomycetes</taxon>
        <taxon>Harpellales</taxon>
        <taxon>Legeriomycetaceae</taxon>
        <taxon>Smittium</taxon>
    </lineage>
</organism>
<dbReference type="InterPro" id="IPR027417">
    <property type="entry name" value="P-loop_NTPase"/>
</dbReference>
<keyword evidence="4 6" id="KW-0067">ATP-binding</keyword>
<feature type="compositionally biased region" description="Low complexity" evidence="8">
    <location>
        <begin position="1523"/>
        <end position="1540"/>
    </location>
</feature>
<comment type="subcellular location">
    <subcellularLocation>
        <location evidence="1">Cytoplasm</location>
    </subcellularLocation>
</comment>
<feature type="compositionally biased region" description="Polar residues" evidence="8">
    <location>
        <begin position="1327"/>
        <end position="1342"/>
    </location>
</feature>
<evidence type="ECO:0000256" key="5">
    <source>
        <dbReference type="ARBA" id="ARBA00023054"/>
    </source>
</evidence>
<keyword evidence="2" id="KW-0963">Cytoplasm</keyword>
<dbReference type="GO" id="GO:0005524">
    <property type="term" value="F:ATP binding"/>
    <property type="evidence" value="ECO:0007669"/>
    <property type="project" value="UniProtKB-UniRule"/>
</dbReference>
<gene>
    <name evidence="10" type="ORF">BB560_005269</name>
</gene>
<evidence type="ECO:0000256" key="7">
    <source>
        <dbReference type="SAM" id="Coils"/>
    </source>
</evidence>
<keyword evidence="11" id="KW-1185">Reference proteome</keyword>
<dbReference type="InterPro" id="IPR036961">
    <property type="entry name" value="Kinesin_motor_dom_sf"/>
</dbReference>
<accession>A0A2T9Z6Y9</accession>
<dbReference type="PRINTS" id="PR00380">
    <property type="entry name" value="KINESINHEAVY"/>
</dbReference>
<evidence type="ECO:0000313" key="11">
    <source>
        <dbReference type="Proteomes" id="UP000245609"/>
    </source>
</evidence>
<feature type="coiled-coil region" evidence="7">
    <location>
        <begin position="654"/>
        <end position="688"/>
    </location>
</feature>
<keyword evidence="5 7" id="KW-0175">Coiled coil</keyword>
<feature type="region of interest" description="Disordered" evidence="8">
    <location>
        <begin position="1521"/>
        <end position="1554"/>
    </location>
</feature>
<dbReference type="Gene3D" id="3.40.850.10">
    <property type="entry name" value="Kinesin motor domain"/>
    <property type="match status" value="1"/>
</dbReference>
<evidence type="ECO:0000259" key="9">
    <source>
        <dbReference type="PROSITE" id="PS50067"/>
    </source>
</evidence>
<evidence type="ECO:0000256" key="3">
    <source>
        <dbReference type="ARBA" id="ARBA00022741"/>
    </source>
</evidence>
<evidence type="ECO:0000256" key="2">
    <source>
        <dbReference type="ARBA" id="ARBA00022490"/>
    </source>
</evidence>
<evidence type="ECO:0000256" key="1">
    <source>
        <dbReference type="ARBA" id="ARBA00004496"/>
    </source>
</evidence>
<dbReference type="GO" id="GO:0007052">
    <property type="term" value="P:mitotic spindle organization"/>
    <property type="evidence" value="ECO:0007669"/>
    <property type="project" value="TreeGrafter"/>
</dbReference>
<dbReference type="InterPro" id="IPR001752">
    <property type="entry name" value="Kinesin_motor_dom"/>
</dbReference>
<dbReference type="PROSITE" id="PS50067">
    <property type="entry name" value="KINESIN_MOTOR_2"/>
    <property type="match status" value="1"/>
</dbReference>
<feature type="binding site" evidence="6">
    <location>
        <begin position="133"/>
        <end position="140"/>
    </location>
    <ligand>
        <name>ATP</name>
        <dbReference type="ChEBI" id="CHEBI:30616"/>
    </ligand>
</feature>
<feature type="coiled-coil region" evidence="7">
    <location>
        <begin position="724"/>
        <end position="804"/>
    </location>
</feature>
<dbReference type="GO" id="GO:0005875">
    <property type="term" value="C:microtubule associated complex"/>
    <property type="evidence" value="ECO:0007669"/>
    <property type="project" value="TreeGrafter"/>
</dbReference>